<evidence type="ECO:0000313" key="2">
    <source>
        <dbReference type="EMBL" id="TRM55234.1"/>
    </source>
</evidence>
<feature type="transmembrane region" description="Helical" evidence="1">
    <location>
        <begin position="45"/>
        <end position="71"/>
    </location>
</feature>
<feature type="transmembrane region" description="Helical" evidence="1">
    <location>
        <begin position="121"/>
        <end position="143"/>
    </location>
</feature>
<dbReference type="OrthoDB" id="2751465at2759"/>
<gene>
    <name evidence="2" type="ORF">BD626DRAFT_578977</name>
</gene>
<feature type="transmembrane region" description="Helical" evidence="1">
    <location>
        <begin position="207"/>
        <end position="231"/>
    </location>
</feature>
<dbReference type="EMBL" id="VDMD01000229">
    <property type="protein sequence ID" value="TRM55234.1"/>
    <property type="molecule type" value="Genomic_DNA"/>
</dbReference>
<feature type="transmembrane region" description="Helical" evidence="1">
    <location>
        <begin position="6"/>
        <end position="24"/>
    </location>
</feature>
<feature type="transmembrane region" description="Helical" evidence="1">
    <location>
        <begin position="91"/>
        <end position="109"/>
    </location>
</feature>
<dbReference type="Proteomes" id="UP000320762">
    <property type="component" value="Unassembled WGS sequence"/>
</dbReference>
<organism evidence="2 3">
    <name type="scientific">Schizophyllum amplum</name>
    <dbReference type="NCBI Taxonomy" id="97359"/>
    <lineage>
        <taxon>Eukaryota</taxon>
        <taxon>Fungi</taxon>
        <taxon>Dikarya</taxon>
        <taxon>Basidiomycota</taxon>
        <taxon>Agaricomycotina</taxon>
        <taxon>Agaricomycetes</taxon>
        <taxon>Agaricomycetidae</taxon>
        <taxon>Agaricales</taxon>
        <taxon>Schizophyllaceae</taxon>
        <taxon>Schizophyllum</taxon>
    </lineage>
</organism>
<keyword evidence="1" id="KW-0472">Membrane</keyword>
<keyword evidence="1" id="KW-0812">Transmembrane</keyword>
<comment type="caution">
    <text evidence="2">The sequence shown here is derived from an EMBL/GenBank/DDBJ whole genome shotgun (WGS) entry which is preliminary data.</text>
</comment>
<reference evidence="2 3" key="1">
    <citation type="journal article" date="2019" name="New Phytol.">
        <title>Comparative genomics reveals unique wood-decay strategies and fruiting body development in the Schizophyllaceae.</title>
        <authorList>
            <person name="Almasi E."/>
            <person name="Sahu N."/>
            <person name="Krizsan K."/>
            <person name="Balint B."/>
            <person name="Kovacs G.M."/>
            <person name="Kiss B."/>
            <person name="Cseklye J."/>
            <person name="Drula E."/>
            <person name="Henrissat B."/>
            <person name="Nagy I."/>
            <person name="Chovatia M."/>
            <person name="Adam C."/>
            <person name="LaButti K."/>
            <person name="Lipzen A."/>
            <person name="Riley R."/>
            <person name="Grigoriev I.V."/>
            <person name="Nagy L.G."/>
        </authorList>
    </citation>
    <scope>NUCLEOTIDE SEQUENCE [LARGE SCALE GENOMIC DNA]</scope>
    <source>
        <strain evidence="2 3">NL-1724</strain>
    </source>
</reference>
<keyword evidence="3" id="KW-1185">Reference proteome</keyword>
<evidence type="ECO:0000256" key="1">
    <source>
        <dbReference type="SAM" id="Phobius"/>
    </source>
</evidence>
<name>A0A550BRQ9_9AGAR</name>
<dbReference type="STRING" id="97359.A0A550BRQ9"/>
<accession>A0A550BRQ9</accession>
<sequence>MLTIAKATAIGTALEVLLYGVYLCTSVQHARLLTEKRRSTSTSTFVYMSWTSACLFMLTTTAVCSDIAFLAHMTSEETGPTIDFTGYNLKHIINVTCTLVAVAVSDAFLVYRSFILWRPNYWLLILPFAVFGGELGLLGWSLYHEFMVDHSLQALETDVPRLTHAQVGFGAACFAINLICTALISARLWRSHRGSGRVSVPDHSRRVLRVGAIITESAAVNLLWLAGMFFSSLSSSAVYPLMADMYAPVTAIIFSTIVVRSTNRSDSQRTSVSVNFSGLRHVSMSAVHPARTRDDRECYDRDNYGIEREDSVVELNLDSPTVFSPTSGQMGKTFSFSGSMA</sequence>
<dbReference type="AlphaFoldDB" id="A0A550BRQ9"/>
<keyword evidence="1" id="KW-1133">Transmembrane helix</keyword>
<feature type="transmembrane region" description="Helical" evidence="1">
    <location>
        <begin position="163"/>
        <end position="186"/>
    </location>
</feature>
<evidence type="ECO:0000313" key="3">
    <source>
        <dbReference type="Proteomes" id="UP000320762"/>
    </source>
</evidence>
<proteinExistence type="predicted"/>
<feature type="transmembrane region" description="Helical" evidence="1">
    <location>
        <begin position="237"/>
        <end position="259"/>
    </location>
</feature>
<protein>
    <submittedName>
        <fullName evidence="2">Uncharacterized protein</fullName>
    </submittedName>
</protein>